<evidence type="ECO:0000256" key="2">
    <source>
        <dbReference type="ARBA" id="ARBA00022630"/>
    </source>
</evidence>
<dbReference type="Pfam" id="PF21274">
    <property type="entry name" value="Rng_hyd_C"/>
    <property type="match status" value="1"/>
</dbReference>
<evidence type="ECO:0000313" key="6">
    <source>
        <dbReference type="Proteomes" id="UP001596298"/>
    </source>
</evidence>
<dbReference type="InterPro" id="IPR036188">
    <property type="entry name" value="FAD/NAD-bd_sf"/>
</dbReference>
<comment type="caution">
    <text evidence="5">The sequence shown here is derived from an EMBL/GenBank/DDBJ whole genome shotgun (WGS) entry which is preliminary data.</text>
</comment>
<evidence type="ECO:0000256" key="3">
    <source>
        <dbReference type="ARBA" id="ARBA00022827"/>
    </source>
</evidence>
<keyword evidence="6" id="KW-1185">Reference proteome</keyword>
<feature type="domain" description="FAD-binding" evidence="4">
    <location>
        <begin position="150"/>
        <end position="500"/>
    </location>
</feature>
<name>A0ABW2ADY1_9MICO</name>
<evidence type="ECO:0000259" key="4">
    <source>
        <dbReference type="Pfam" id="PF01494"/>
    </source>
</evidence>
<evidence type="ECO:0000313" key="5">
    <source>
        <dbReference type="EMBL" id="MFC6704606.1"/>
    </source>
</evidence>
<keyword evidence="2" id="KW-0285">Flavoprotein</keyword>
<protein>
    <submittedName>
        <fullName evidence="5">FAD-dependent monooxygenase</fullName>
    </submittedName>
</protein>
<gene>
    <name evidence="5" type="ORF">ACFQDH_04805</name>
</gene>
<dbReference type="SUPFAM" id="SSF51905">
    <property type="entry name" value="FAD/NAD(P)-binding domain"/>
    <property type="match status" value="1"/>
</dbReference>
<dbReference type="GO" id="GO:0004497">
    <property type="term" value="F:monooxygenase activity"/>
    <property type="evidence" value="ECO:0007669"/>
    <property type="project" value="UniProtKB-KW"/>
</dbReference>
<sequence length="653" mass="70968">MSQDIAVQADRSETNVQVSREALRRLGSWSTTRRYTVQGDNARIVLDLRDSCRRFTEVTVMVDLAKTALILLVDEGTEVDDAIHWTGRGKLKDRWGHDTAQSGTVTVSGDARGSEVRIHRGGMATMEDLTSRKRLMELRELEGATDVERVPVLIVGGGYAGTAMAMLLAQNGIRALMVDRHDQPSVQGRARGVNQRTMELYRAAGVDRLVAELSAPFVEDAGVARCASLSEPWEWLFDPEPDPRLETISPSRFIMADQSTVEPVLTARARELGARIERGVVAEQVTVSDSGAEATLRKVTDGTARRVRCDYLVAADGYVGDLREALGIQQEGQSDPQHWVSIVFDADLDDLVEKRALFWIVLNEELGFAALTTTADRTRWSLGLAFDPKTTPLGSFDAERCTDLIRTALGDPDRPLTVVDVTPWQQAVGVAAAYRQQCAFLIGDAAHVWPPAGAMGANSGIQDAHNLAWKLAAVLDGRADPALLHSYEDERRPVAQALADLTVRRQAARFGGGLDDDVDDIVCTFGQRYNSGAVLGAGDTVPFTDAVAGVAEPGARMPHTWIEAAHRTSILDLAGDRFVLAVADHVDQWRSQLQPHGVTVQQVDPLVLPDGARPALIRPDGYVAWIADSSAPDAESVIHSMNQVLARGAQTGR</sequence>
<dbReference type="Proteomes" id="UP001596298">
    <property type="component" value="Unassembled WGS sequence"/>
</dbReference>
<organism evidence="5 6">
    <name type="scientific">Flexivirga alba</name>
    <dbReference type="NCBI Taxonomy" id="702742"/>
    <lineage>
        <taxon>Bacteria</taxon>
        <taxon>Bacillati</taxon>
        <taxon>Actinomycetota</taxon>
        <taxon>Actinomycetes</taxon>
        <taxon>Micrococcales</taxon>
        <taxon>Dermacoccaceae</taxon>
        <taxon>Flexivirga</taxon>
    </lineage>
</organism>
<reference evidence="6" key="1">
    <citation type="journal article" date="2019" name="Int. J. Syst. Evol. Microbiol.">
        <title>The Global Catalogue of Microorganisms (GCM) 10K type strain sequencing project: providing services to taxonomists for standard genome sequencing and annotation.</title>
        <authorList>
            <consortium name="The Broad Institute Genomics Platform"/>
            <consortium name="The Broad Institute Genome Sequencing Center for Infectious Disease"/>
            <person name="Wu L."/>
            <person name="Ma J."/>
        </authorList>
    </citation>
    <scope>NUCLEOTIDE SEQUENCE [LARGE SCALE GENOMIC DNA]</scope>
    <source>
        <strain evidence="6">CCUG 58127</strain>
    </source>
</reference>
<dbReference type="Gene3D" id="3.40.30.120">
    <property type="match status" value="1"/>
</dbReference>
<dbReference type="PRINTS" id="PR00420">
    <property type="entry name" value="RNGMNOXGNASE"/>
</dbReference>
<dbReference type="PANTHER" id="PTHR43004">
    <property type="entry name" value="TRK SYSTEM POTASSIUM UPTAKE PROTEIN"/>
    <property type="match status" value="1"/>
</dbReference>
<dbReference type="InterPro" id="IPR050641">
    <property type="entry name" value="RIFMO-like"/>
</dbReference>
<dbReference type="RefSeq" id="WP_382398992.1">
    <property type="nucleotide sequence ID" value="NZ_JBHSWH010000001.1"/>
</dbReference>
<dbReference type="EMBL" id="JBHSWH010000001">
    <property type="protein sequence ID" value="MFC6704606.1"/>
    <property type="molecule type" value="Genomic_DNA"/>
</dbReference>
<accession>A0ABW2ADY1</accession>
<dbReference type="PANTHER" id="PTHR43004:SF19">
    <property type="entry name" value="BINDING MONOOXYGENASE, PUTATIVE (JCVI)-RELATED"/>
    <property type="match status" value="1"/>
</dbReference>
<keyword evidence="5" id="KW-0560">Oxidoreductase</keyword>
<evidence type="ECO:0000256" key="1">
    <source>
        <dbReference type="ARBA" id="ARBA00001974"/>
    </source>
</evidence>
<keyword evidence="5" id="KW-0503">Monooxygenase</keyword>
<comment type="cofactor">
    <cofactor evidence="1">
        <name>FAD</name>
        <dbReference type="ChEBI" id="CHEBI:57692"/>
    </cofactor>
</comment>
<proteinExistence type="predicted"/>
<dbReference type="Gene3D" id="3.30.9.10">
    <property type="entry name" value="D-Amino Acid Oxidase, subunit A, domain 2"/>
    <property type="match status" value="1"/>
</dbReference>
<dbReference type="InterPro" id="IPR002938">
    <property type="entry name" value="FAD-bd"/>
</dbReference>
<keyword evidence="3" id="KW-0274">FAD</keyword>
<dbReference type="Gene3D" id="3.50.50.60">
    <property type="entry name" value="FAD/NAD(P)-binding domain"/>
    <property type="match status" value="1"/>
</dbReference>
<dbReference type="Pfam" id="PF01494">
    <property type="entry name" value="FAD_binding_3"/>
    <property type="match status" value="1"/>
</dbReference>